<dbReference type="PIRSF" id="PIRSF000193">
    <property type="entry name" value="Pyrrol-5-carb_rd"/>
    <property type="match status" value="1"/>
</dbReference>
<feature type="domain" description="Pyrroline-5-carboxylate reductase catalytic N-terminal" evidence="3">
    <location>
        <begin position="8"/>
        <end position="100"/>
    </location>
</feature>
<sequence length="262" mass="28002">MALPASTRLGFIGTGTITEAIVTGILSDGEDLPDIIVSPRSAATAGRLAARSPKVRIAGDNRQVVDEADMVFLAIRPDVAEEVVRALHFRPGQLVVSLVATADHESLRQWIDAPVEIVRAVPLPFVATRSGVTVVFPPAPAVEAFFAALGTAVPCRSVEEFALLTTASTLMGSYFGIMDHVVGWLGEKGMPTEQARAYLAPLFSSLSAVAVNAPSRSLEDLRHEYSTKGGLNEQMFVRFHAHGGTDALTTALESVLDRVRKR</sequence>
<evidence type="ECO:0000313" key="5">
    <source>
        <dbReference type="Proteomes" id="UP000245252"/>
    </source>
</evidence>
<dbReference type="Proteomes" id="UP000245252">
    <property type="component" value="Unassembled WGS sequence"/>
</dbReference>
<accession>A0A2U2DIY0</accession>
<dbReference type="NCBIfam" id="NF005063">
    <property type="entry name" value="PRK06476.1"/>
    <property type="match status" value="1"/>
</dbReference>
<evidence type="ECO:0000313" key="4">
    <source>
        <dbReference type="EMBL" id="PWE53263.1"/>
    </source>
</evidence>
<dbReference type="SUPFAM" id="SSF51735">
    <property type="entry name" value="NAD(P)-binding Rossmann-fold domains"/>
    <property type="match status" value="1"/>
</dbReference>
<name>A0A2U2DIY0_9HYPH</name>
<dbReference type="GO" id="GO:0055129">
    <property type="term" value="P:L-proline biosynthetic process"/>
    <property type="evidence" value="ECO:0007669"/>
    <property type="project" value="TreeGrafter"/>
</dbReference>
<dbReference type="EC" id="1.5.1.2" evidence="4"/>
<comment type="caution">
    <text evidence="4">The sequence shown here is derived from an EMBL/GenBank/DDBJ whole genome shotgun (WGS) entry which is preliminary data.</text>
</comment>
<dbReference type="InterPro" id="IPR028939">
    <property type="entry name" value="P5C_Rdtase_cat_N"/>
</dbReference>
<evidence type="ECO:0000256" key="1">
    <source>
        <dbReference type="ARBA" id="ARBA00005525"/>
    </source>
</evidence>
<dbReference type="EMBL" id="QFBC01000017">
    <property type="protein sequence ID" value="PWE53263.1"/>
    <property type="molecule type" value="Genomic_DNA"/>
</dbReference>
<dbReference type="AlphaFoldDB" id="A0A2U2DIY0"/>
<reference evidence="4 5" key="1">
    <citation type="submission" date="2018-05" db="EMBL/GenBank/DDBJ databases">
        <title>The draft genome of strain NS-104.</title>
        <authorList>
            <person name="Hang P."/>
            <person name="Jiang J."/>
        </authorList>
    </citation>
    <scope>NUCLEOTIDE SEQUENCE [LARGE SCALE GENOMIC DNA]</scope>
    <source>
        <strain evidence="4 5">NS-104</strain>
    </source>
</reference>
<dbReference type="OrthoDB" id="9805754at2"/>
<feature type="binding site" evidence="2">
    <location>
        <position position="61"/>
    </location>
    <ligand>
        <name>NADPH</name>
        <dbReference type="ChEBI" id="CHEBI:57783"/>
    </ligand>
</feature>
<dbReference type="Pfam" id="PF03807">
    <property type="entry name" value="F420_oxidored"/>
    <property type="match status" value="1"/>
</dbReference>
<dbReference type="Gene3D" id="3.40.50.720">
    <property type="entry name" value="NAD(P)-binding Rossmann-like Domain"/>
    <property type="match status" value="1"/>
</dbReference>
<dbReference type="RefSeq" id="WP_109461305.1">
    <property type="nucleotide sequence ID" value="NZ_QFBC01000017.1"/>
</dbReference>
<dbReference type="PANTHER" id="PTHR11645:SF13">
    <property type="entry name" value="PYRROLINE-5-CARBOXYLATE REDUCTASE CATALYTIC N-TERMINAL DOMAIN-CONTAINING PROTEIN"/>
    <property type="match status" value="1"/>
</dbReference>
<evidence type="ECO:0000259" key="3">
    <source>
        <dbReference type="Pfam" id="PF03807"/>
    </source>
</evidence>
<proteinExistence type="inferred from homology"/>
<comment type="similarity">
    <text evidence="1">Belongs to the pyrroline-5-carboxylate reductase family.</text>
</comment>
<evidence type="ECO:0000256" key="2">
    <source>
        <dbReference type="PIRSR" id="PIRSR000193-1"/>
    </source>
</evidence>
<dbReference type="GO" id="GO:0004735">
    <property type="term" value="F:pyrroline-5-carboxylate reductase activity"/>
    <property type="evidence" value="ECO:0007669"/>
    <property type="project" value="UniProtKB-EC"/>
</dbReference>
<keyword evidence="5" id="KW-1185">Reference proteome</keyword>
<dbReference type="PANTHER" id="PTHR11645">
    <property type="entry name" value="PYRROLINE-5-CARBOXYLATE REDUCTASE"/>
    <property type="match status" value="1"/>
</dbReference>
<keyword evidence="4" id="KW-0560">Oxidoreductase</keyword>
<protein>
    <submittedName>
        <fullName evidence="4">Pyrroline-5-carboxylate reductase</fullName>
        <ecNumber evidence="4">1.5.1.2</ecNumber>
    </submittedName>
</protein>
<dbReference type="InterPro" id="IPR036291">
    <property type="entry name" value="NAD(P)-bd_dom_sf"/>
</dbReference>
<gene>
    <name evidence="4" type="ORF">DEM27_26730</name>
</gene>
<keyword evidence="2" id="KW-0521">NADP</keyword>
<organism evidence="4 5">
    <name type="scientific">Metarhizobium album</name>
    <dbReference type="NCBI Taxonomy" id="2182425"/>
    <lineage>
        <taxon>Bacteria</taxon>
        <taxon>Pseudomonadati</taxon>
        <taxon>Pseudomonadota</taxon>
        <taxon>Alphaproteobacteria</taxon>
        <taxon>Hyphomicrobiales</taxon>
        <taxon>Rhizobiaceae</taxon>
        <taxon>Metarhizobium</taxon>
    </lineage>
</organism>
<dbReference type="InterPro" id="IPR000304">
    <property type="entry name" value="Pyrroline-COOH_reductase"/>
</dbReference>
<feature type="binding site" evidence="2">
    <location>
        <begin position="74"/>
        <end position="77"/>
    </location>
    <ligand>
        <name>NADP(+)</name>
        <dbReference type="ChEBI" id="CHEBI:58349"/>
    </ligand>
</feature>